<evidence type="ECO:0000313" key="1">
    <source>
        <dbReference type="EMBL" id="EGV63009.1"/>
    </source>
</evidence>
<keyword evidence="2" id="KW-1185">Reference proteome</keyword>
<dbReference type="HOGENOM" id="CLU_909109_0_0_1"/>
<sequence length="306" mass="35752">MPMVAYKIEDIETLPFSARQSFDPFSNELRPDVNPVLVTEIPYNDIKETLHSFVHDTRPNMCIRDILTPDFTVYDGDNILCSPSLSQKNKQWPDEETKAHSCPTFFEGLIYILQKAKQNNEGTEAFKFYQNLPAPLVSVENPMRAVEQVEDLARSRYGLILRPKILDNCKTLSPDPYTHHQSEVKWLTYNSGAELLHSSKSCLTSLYKVKAGYLKDVILDDTNDHEYVVVKIYNPTRYDVRNDNEFAQHWVWEHYCQEMHAIERLLNSEEYNNVYLRHMDIEVQYHRGYGEVIKGYAIISRFIQSE</sequence>
<dbReference type="EMBL" id="GL996524">
    <property type="protein sequence ID" value="EGV63009.1"/>
    <property type="molecule type" value="Genomic_DNA"/>
</dbReference>
<dbReference type="OrthoDB" id="2121828at2759"/>
<dbReference type="Proteomes" id="UP000000707">
    <property type="component" value="Unassembled WGS sequence"/>
</dbReference>
<organism evidence="2">
    <name type="scientific">Candida tenuis (strain ATCC 10573 / BCRC 21748 / CBS 615 / JCM 9827 / NBRC 10315 / NRRL Y-1498 / VKM Y-70)</name>
    <name type="common">Yeast</name>
    <name type="synonym">Yamadazyma tenuis</name>
    <dbReference type="NCBI Taxonomy" id="590646"/>
    <lineage>
        <taxon>Eukaryota</taxon>
        <taxon>Fungi</taxon>
        <taxon>Dikarya</taxon>
        <taxon>Ascomycota</taxon>
        <taxon>Saccharomycotina</taxon>
        <taxon>Pichiomycetes</taxon>
        <taxon>Debaryomycetaceae</taxon>
        <taxon>Yamadazyma</taxon>
    </lineage>
</organism>
<reference evidence="1 2" key="1">
    <citation type="journal article" date="2011" name="Proc. Natl. Acad. Sci. U.S.A.">
        <title>Comparative genomics of xylose-fermenting fungi for enhanced biofuel production.</title>
        <authorList>
            <person name="Wohlbach D.J."/>
            <person name="Kuo A."/>
            <person name="Sato T.K."/>
            <person name="Potts K.M."/>
            <person name="Salamov A.A."/>
            <person name="LaButti K.M."/>
            <person name="Sun H."/>
            <person name="Clum A."/>
            <person name="Pangilinan J.L."/>
            <person name="Lindquist E.A."/>
            <person name="Lucas S."/>
            <person name="Lapidus A."/>
            <person name="Jin M."/>
            <person name="Gunawan C."/>
            <person name="Balan V."/>
            <person name="Dale B.E."/>
            <person name="Jeffries T.W."/>
            <person name="Zinkel R."/>
            <person name="Barry K.W."/>
            <person name="Grigoriev I.V."/>
            <person name="Gasch A.P."/>
        </authorList>
    </citation>
    <scope>NUCLEOTIDE SEQUENCE [LARGE SCALE GENOMIC DNA]</scope>
    <source>
        <strain evidence="2">ATCC 10573 / BCRC 21748 / CBS 615 / JCM 9827 / NBRC 10315 / NRRL Y-1498 / VKM Y-70</strain>
    </source>
</reference>
<accession>G3B6S7</accession>
<dbReference type="AlphaFoldDB" id="G3B6S7"/>
<protein>
    <submittedName>
        <fullName evidence="1">Uncharacterized protein</fullName>
    </submittedName>
</protein>
<evidence type="ECO:0000313" key="2">
    <source>
        <dbReference type="Proteomes" id="UP000000707"/>
    </source>
</evidence>
<name>G3B6S7_CANTC</name>
<proteinExistence type="predicted"/>
<gene>
    <name evidence="1" type="ORF">CANTEDRAFT_134849</name>
</gene>